<keyword evidence="5" id="KW-1185">Reference proteome</keyword>
<dbReference type="GO" id="GO:0016787">
    <property type="term" value="F:hydrolase activity"/>
    <property type="evidence" value="ECO:0007669"/>
    <property type="project" value="UniProtKB-KW"/>
</dbReference>
<dbReference type="InterPro" id="IPR036866">
    <property type="entry name" value="RibonucZ/Hydroxyglut_hydro"/>
</dbReference>
<accession>A0A0T5P725</accession>
<dbReference type="Gene3D" id="3.60.15.10">
    <property type="entry name" value="Ribonuclease Z/Hydroxyacylglutathione hydrolase-like"/>
    <property type="match status" value="1"/>
</dbReference>
<dbReference type="SUPFAM" id="SSF56281">
    <property type="entry name" value="Metallo-hydrolase/oxidoreductase"/>
    <property type="match status" value="1"/>
</dbReference>
<feature type="signal peptide" evidence="1">
    <location>
        <begin position="1"/>
        <end position="27"/>
    </location>
</feature>
<dbReference type="Proteomes" id="UP000051401">
    <property type="component" value="Unassembled WGS sequence"/>
</dbReference>
<organism evidence="3 5">
    <name type="scientific">Roseovarius indicus</name>
    <dbReference type="NCBI Taxonomy" id="540747"/>
    <lineage>
        <taxon>Bacteria</taxon>
        <taxon>Pseudomonadati</taxon>
        <taxon>Pseudomonadota</taxon>
        <taxon>Alphaproteobacteria</taxon>
        <taxon>Rhodobacterales</taxon>
        <taxon>Roseobacteraceae</taxon>
        <taxon>Roseovarius</taxon>
    </lineage>
</organism>
<feature type="chain" id="PRO_5010437402" evidence="1">
    <location>
        <begin position="28"/>
        <end position="349"/>
    </location>
</feature>
<dbReference type="InterPro" id="IPR050855">
    <property type="entry name" value="NDM-1-like"/>
</dbReference>
<dbReference type="AlphaFoldDB" id="A0A0T5P725"/>
<feature type="domain" description="Metallo-beta-lactamase" evidence="2">
    <location>
        <begin position="85"/>
        <end position="256"/>
    </location>
</feature>
<reference evidence="4 6" key="2">
    <citation type="submission" date="2018-08" db="EMBL/GenBank/DDBJ databases">
        <title>Genetic Globetrotter - A new plasmid hitch-hiking vast phylogenetic and geographic distances.</title>
        <authorList>
            <person name="Vollmers J."/>
            <person name="Petersen J."/>
        </authorList>
    </citation>
    <scope>NUCLEOTIDE SEQUENCE [LARGE SCALE GENOMIC DNA]</scope>
    <source>
        <strain evidence="4 6">DSM 26383</strain>
    </source>
</reference>
<dbReference type="STRING" id="540747.SAMN04488031_102191"/>
<dbReference type="PANTHER" id="PTHR42951">
    <property type="entry name" value="METALLO-BETA-LACTAMASE DOMAIN-CONTAINING"/>
    <property type="match status" value="1"/>
</dbReference>
<dbReference type="SMART" id="SM00849">
    <property type="entry name" value="Lactamase_B"/>
    <property type="match status" value="1"/>
</dbReference>
<dbReference type="Proteomes" id="UP000325785">
    <property type="component" value="Chromosome"/>
</dbReference>
<dbReference type="InterPro" id="IPR001279">
    <property type="entry name" value="Metallo-B-lactamas"/>
</dbReference>
<dbReference type="EMBL" id="LAXI01000011">
    <property type="protein sequence ID" value="KRS16856.1"/>
    <property type="molecule type" value="Genomic_DNA"/>
</dbReference>
<proteinExistence type="predicted"/>
<evidence type="ECO:0000313" key="6">
    <source>
        <dbReference type="Proteomes" id="UP000325785"/>
    </source>
</evidence>
<name>A0A0T5P725_9RHOB</name>
<keyword evidence="1" id="KW-0732">Signal</keyword>
<gene>
    <name evidence="4" type="ORF">RIdsm_00011</name>
    <name evidence="3" type="ORF">XM52_16675</name>
</gene>
<evidence type="ECO:0000313" key="5">
    <source>
        <dbReference type="Proteomes" id="UP000051401"/>
    </source>
</evidence>
<evidence type="ECO:0000313" key="4">
    <source>
        <dbReference type="EMBL" id="QEW24239.1"/>
    </source>
</evidence>
<dbReference type="EMBL" id="CP031598">
    <property type="protein sequence ID" value="QEW24239.1"/>
    <property type="molecule type" value="Genomic_DNA"/>
</dbReference>
<evidence type="ECO:0000313" key="3">
    <source>
        <dbReference type="EMBL" id="KRS16856.1"/>
    </source>
</evidence>
<dbReference type="RefSeq" id="WP_057817553.1">
    <property type="nucleotide sequence ID" value="NZ_CP031598.1"/>
</dbReference>
<reference evidence="3 5" key="1">
    <citation type="submission" date="2015-04" db="EMBL/GenBank/DDBJ databases">
        <title>The draft genome sequence of Roseovarius indicus B108T.</title>
        <authorList>
            <person name="Li G."/>
            <person name="Lai Q."/>
            <person name="Shao Z."/>
            <person name="Yan P."/>
        </authorList>
    </citation>
    <scope>NUCLEOTIDE SEQUENCE [LARGE SCALE GENOMIC DNA]</scope>
    <source>
        <strain evidence="3 5">B108</strain>
    </source>
</reference>
<evidence type="ECO:0000259" key="2">
    <source>
        <dbReference type="SMART" id="SM00849"/>
    </source>
</evidence>
<protein>
    <submittedName>
        <fullName evidence="4">Hydroxyacylglutathione hydrolase</fullName>
    </submittedName>
</protein>
<sequence length="349" mass="37770">MFRRVTLTSSFALLAAVGLSLAAPVLAQDITEAPSTVDATYVPESATEALAPGVKIEKLYTKNVTQDYILQRLTDRVYFFQSQFYGTVFYVGEEGVLLFDALEGRSDAIEAAIDKVTDLPINAILYSHDHADHIAGAPALIGANPGVRIIATQATADLMERLGSNLPRPTEVIAPETASFTFEGLTVRVAPFEAETHAHDHAAYVLEGTGVVHVPDVINPDQPPFWSFAGAEGYLGYRDLIEQIDALEWDYLSGGHGNVGSRADVAFYRQFLGDLEAAVGEALGAVPWGAGVEDPAAVNAHTPFLSNWIAEVGKHATETLRPKYGAYYGFDHATPKNAEMVAMYLFSYR</sequence>
<dbReference type="PANTHER" id="PTHR42951:SF22">
    <property type="entry name" value="METALLO BETA-LACTAMASE SUPERFAMILY LIPOPROTEIN"/>
    <property type="match status" value="1"/>
</dbReference>
<keyword evidence="4" id="KW-0378">Hydrolase</keyword>
<evidence type="ECO:0000256" key="1">
    <source>
        <dbReference type="SAM" id="SignalP"/>
    </source>
</evidence>
<dbReference type="KEGG" id="rid:RIdsm_00011"/>
<dbReference type="Pfam" id="PF00753">
    <property type="entry name" value="Lactamase_B"/>
    <property type="match status" value="1"/>
</dbReference>
<dbReference type="PATRIC" id="fig|540747.5.peg.1059"/>